<keyword evidence="5 7" id="KW-0560">Oxidoreductase</keyword>
<evidence type="ECO:0000259" key="9">
    <source>
        <dbReference type="Pfam" id="PF00881"/>
    </source>
</evidence>
<comment type="cofactor">
    <cofactor evidence="8">
        <name>FMN</name>
        <dbReference type="ChEBI" id="CHEBI:58210"/>
    </cofactor>
    <text evidence="8">Binds 1 FMN per subunit.</text>
</comment>
<sequence length="188" mass="21686">MELGRLLRERRSIHVFEDRPVPPELVMELLEDAVWVPNHRMTQPWRFILTYGEGRRKIAEAVRKINADKEADPGKKKEAGQKFYDKIMAIPMILTVLIREDPNPVVREEDYAATCCVIHNFSLLAWERGIGMVWKTHRWLHDPIFREAMGIRPGERAVGNLQIGYPAKIPSAQPRITAAQRLTVIDQA</sequence>
<keyword evidence="3 7" id="KW-0288">FMN</keyword>
<dbReference type="Pfam" id="PF00881">
    <property type="entry name" value="Nitroreductase"/>
    <property type="match status" value="1"/>
</dbReference>
<evidence type="ECO:0000256" key="2">
    <source>
        <dbReference type="ARBA" id="ARBA00022630"/>
    </source>
</evidence>
<keyword evidence="4 7" id="KW-0521">NADP</keyword>
<evidence type="ECO:0000256" key="1">
    <source>
        <dbReference type="ARBA" id="ARBA00007118"/>
    </source>
</evidence>
<comment type="caution">
    <text evidence="10">The sequence shown here is derived from an EMBL/GenBank/DDBJ whole genome shotgun (WGS) entry which is preliminary data.</text>
</comment>
<keyword evidence="2 7" id="KW-0285">Flavoprotein</keyword>
<dbReference type="SUPFAM" id="SSF55469">
    <property type="entry name" value="FMN-dependent nitroreductase-like"/>
    <property type="match status" value="1"/>
</dbReference>
<gene>
    <name evidence="10" type="ORF">C6P37_06650</name>
</gene>
<dbReference type="Proteomes" id="UP000257014">
    <property type="component" value="Unassembled WGS sequence"/>
</dbReference>
<keyword evidence="6 7" id="KW-0520">NAD</keyword>
<dbReference type="PANTHER" id="PTHR43821:SF1">
    <property type="entry name" value="NAD(P)H NITROREDUCTASE YDJA-RELATED"/>
    <property type="match status" value="1"/>
</dbReference>
<dbReference type="InterPro" id="IPR029479">
    <property type="entry name" value="Nitroreductase"/>
</dbReference>
<proteinExistence type="inferred from homology"/>
<feature type="domain" description="Nitroreductase" evidence="9">
    <location>
        <begin position="7"/>
        <end position="165"/>
    </location>
</feature>
<dbReference type="RefSeq" id="WP_276643195.1">
    <property type="nucleotide sequence ID" value="NZ_QEWE01000015.1"/>
</dbReference>
<comment type="similarity">
    <text evidence="1 7">Belongs to the nitroreductase family.</text>
</comment>
<feature type="binding site" description="in other chain" evidence="8">
    <location>
        <begin position="134"/>
        <end position="136"/>
    </location>
    <ligand>
        <name>FMN</name>
        <dbReference type="ChEBI" id="CHEBI:58210"/>
        <note>ligand shared between dimeric partners</note>
    </ligand>
</feature>
<dbReference type="EC" id="1.-.-.-" evidence="7"/>
<evidence type="ECO:0000313" key="10">
    <source>
        <dbReference type="EMBL" id="REJ28927.1"/>
    </source>
</evidence>
<dbReference type="AlphaFoldDB" id="A0A3E0K4Y0"/>
<evidence type="ECO:0000256" key="5">
    <source>
        <dbReference type="ARBA" id="ARBA00023002"/>
    </source>
</evidence>
<organism evidence="10 11">
    <name type="scientific">Caldibacillus debilis</name>
    <dbReference type="NCBI Taxonomy" id="301148"/>
    <lineage>
        <taxon>Bacteria</taxon>
        <taxon>Bacillati</taxon>
        <taxon>Bacillota</taxon>
        <taxon>Bacilli</taxon>
        <taxon>Bacillales</taxon>
        <taxon>Bacillaceae</taxon>
        <taxon>Caldibacillus</taxon>
    </lineage>
</organism>
<dbReference type="CDD" id="cd02135">
    <property type="entry name" value="YdjA-like"/>
    <property type="match status" value="1"/>
</dbReference>
<dbReference type="InterPro" id="IPR000415">
    <property type="entry name" value="Nitroreductase-like"/>
</dbReference>
<dbReference type="EMBL" id="QEWE01000015">
    <property type="protein sequence ID" value="REJ28927.1"/>
    <property type="molecule type" value="Genomic_DNA"/>
</dbReference>
<evidence type="ECO:0000256" key="4">
    <source>
        <dbReference type="ARBA" id="ARBA00022857"/>
    </source>
</evidence>
<dbReference type="PANTHER" id="PTHR43821">
    <property type="entry name" value="NAD(P)H NITROREDUCTASE YDJA-RELATED"/>
    <property type="match status" value="1"/>
</dbReference>
<evidence type="ECO:0000256" key="7">
    <source>
        <dbReference type="PIRNR" id="PIRNR000232"/>
    </source>
</evidence>
<feature type="binding site" description="in other chain" evidence="8">
    <location>
        <begin position="10"/>
        <end position="12"/>
    </location>
    <ligand>
        <name>FMN</name>
        <dbReference type="ChEBI" id="CHEBI:58210"/>
        <note>ligand shared between dimeric partners</note>
    </ligand>
</feature>
<evidence type="ECO:0000256" key="8">
    <source>
        <dbReference type="PIRSR" id="PIRSR000232-1"/>
    </source>
</evidence>
<evidence type="ECO:0000313" key="11">
    <source>
        <dbReference type="Proteomes" id="UP000257014"/>
    </source>
</evidence>
<reference evidence="10 11" key="1">
    <citation type="submission" date="2018-03" db="EMBL/GenBank/DDBJ databases">
        <authorList>
            <person name="Keele B.F."/>
        </authorList>
    </citation>
    <scope>NUCLEOTIDE SEQUENCE [LARGE SCALE GENOMIC DNA]</scope>
    <source>
        <strain evidence="10">ZCTH4_d</strain>
    </source>
</reference>
<dbReference type="InterPro" id="IPR026021">
    <property type="entry name" value="YdjA-like"/>
</dbReference>
<dbReference type="Gene3D" id="3.40.109.10">
    <property type="entry name" value="NADH Oxidase"/>
    <property type="match status" value="1"/>
</dbReference>
<protein>
    <recommendedName>
        <fullName evidence="7">Putative NAD(P)H nitroreductase</fullName>
        <ecNumber evidence="7">1.-.-.-</ecNumber>
    </recommendedName>
</protein>
<evidence type="ECO:0000256" key="6">
    <source>
        <dbReference type="ARBA" id="ARBA00023027"/>
    </source>
</evidence>
<accession>A0A3E0K4Y0</accession>
<dbReference type="PIRSF" id="PIRSF000232">
    <property type="entry name" value="YdjA"/>
    <property type="match status" value="1"/>
</dbReference>
<name>A0A3E0K4Y0_9BACI</name>
<feature type="binding site" evidence="8">
    <location>
        <position position="39"/>
    </location>
    <ligand>
        <name>FMN</name>
        <dbReference type="ChEBI" id="CHEBI:58210"/>
        <note>ligand shared between dimeric partners</note>
    </ligand>
</feature>
<dbReference type="GO" id="GO:0016491">
    <property type="term" value="F:oxidoreductase activity"/>
    <property type="evidence" value="ECO:0007669"/>
    <property type="project" value="UniProtKB-UniRule"/>
</dbReference>
<dbReference type="InterPro" id="IPR052530">
    <property type="entry name" value="NAD(P)H_nitroreductase"/>
</dbReference>
<evidence type="ECO:0000256" key="3">
    <source>
        <dbReference type="ARBA" id="ARBA00022643"/>
    </source>
</evidence>